<dbReference type="STRING" id="650164.K5WPI4"/>
<feature type="coiled-coil region" evidence="1">
    <location>
        <begin position="15"/>
        <end position="232"/>
    </location>
</feature>
<keyword evidence="2" id="KW-0812">Transmembrane</keyword>
<keyword evidence="2" id="KW-1133">Transmembrane helix</keyword>
<keyword evidence="4" id="KW-1185">Reference proteome</keyword>
<accession>K5WPI4</accession>
<dbReference type="Proteomes" id="UP000008370">
    <property type="component" value="Unassembled WGS sequence"/>
</dbReference>
<evidence type="ECO:0000313" key="3">
    <source>
        <dbReference type="EMBL" id="EKM61154.1"/>
    </source>
</evidence>
<dbReference type="GeneID" id="18914117"/>
<dbReference type="AlphaFoldDB" id="K5WPI4"/>
<evidence type="ECO:0000256" key="2">
    <source>
        <dbReference type="SAM" id="Phobius"/>
    </source>
</evidence>
<keyword evidence="2" id="KW-0472">Membrane</keyword>
<feature type="transmembrane region" description="Helical" evidence="2">
    <location>
        <begin position="247"/>
        <end position="265"/>
    </location>
</feature>
<evidence type="ECO:0000313" key="4">
    <source>
        <dbReference type="Proteomes" id="UP000008370"/>
    </source>
</evidence>
<organism evidence="3 4">
    <name type="scientific">Phanerochaete carnosa (strain HHB-10118-sp)</name>
    <name type="common">White-rot fungus</name>
    <name type="synonym">Peniophora carnosa</name>
    <dbReference type="NCBI Taxonomy" id="650164"/>
    <lineage>
        <taxon>Eukaryota</taxon>
        <taxon>Fungi</taxon>
        <taxon>Dikarya</taxon>
        <taxon>Basidiomycota</taxon>
        <taxon>Agaricomycotina</taxon>
        <taxon>Agaricomycetes</taxon>
        <taxon>Polyporales</taxon>
        <taxon>Phanerochaetaceae</taxon>
        <taxon>Phanerochaete</taxon>
    </lineage>
</organism>
<evidence type="ECO:0000256" key="1">
    <source>
        <dbReference type="SAM" id="Coils"/>
    </source>
</evidence>
<dbReference type="InParanoid" id="K5WPI4"/>
<dbReference type="EMBL" id="JH930468">
    <property type="protein sequence ID" value="EKM61154.1"/>
    <property type="molecule type" value="Genomic_DNA"/>
</dbReference>
<protein>
    <submittedName>
        <fullName evidence="3">Uncharacterized protein</fullName>
    </submittedName>
</protein>
<gene>
    <name evidence="3" type="ORF">PHACADRAFT_247574</name>
</gene>
<dbReference type="RefSeq" id="XP_007390586.1">
    <property type="nucleotide sequence ID" value="XM_007390524.1"/>
</dbReference>
<dbReference type="KEGG" id="pco:PHACADRAFT_247574"/>
<reference evidence="3 4" key="1">
    <citation type="journal article" date="2012" name="BMC Genomics">
        <title>Comparative genomics of the white-rot fungi, Phanerochaete carnosa and P. chrysosporium, to elucidate the genetic basis of the distinct wood types they colonize.</title>
        <authorList>
            <person name="Suzuki H."/>
            <person name="MacDonald J."/>
            <person name="Syed K."/>
            <person name="Salamov A."/>
            <person name="Hori C."/>
            <person name="Aerts A."/>
            <person name="Henrissat B."/>
            <person name="Wiebenga A."/>
            <person name="vanKuyk P.A."/>
            <person name="Barry K."/>
            <person name="Lindquist E."/>
            <person name="LaButti K."/>
            <person name="Lapidus A."/>
            <person name="Lucas S."/>
            <person name="Coutinho P."/>
            <person name="Gong Y."/>
            <person name="Samejima M."/>
            <person name="Mahadevan R."/>
            <person name="Abou-Zaid M."/>
            <person name="de Vries R.P."/>
            <person name="Igarashi K."/>
            <person name="Yadav J.S."/>
            <person name="Grigoriev I.V."/>
            <person name="Master E.R."/>
        </authorList>
    </citation>
    <scope>NUCLEOTIDE SEQUENCE [LARGE SCALE GENOMIC DNA]</scope>
    <source>
        <strain evidence="3 4">HHB-10118-sp</strain>
    </source>
</reference>
<dbReference type="OrthoDB" id="2289094at2759"/>
<sequence>MTQFEKQIGSQNLELNATREDLAKAKSAHASITRELEITKAQLDETRQLLQTLDKSDKDVAITRLTQDLANLREEHSALQDMLMAQNDTLRQVTNNHTTELEEAAKHRAEEVTKLRAAHQDEIDTLMKDRTELSVQLSDLQGELATLKATLEETQTATRTNGTTHERSSNVTKEDLQKMHEAHNLKLYDLQAEHDRAMRALKEELEAVLNKADELNQEVARKAMEIQYLEQEQEESQDQITRYVKVFGFKSFLAACAALAIIYGLS</sequence>
<keyword evidence="1" id="KW-0175">Coiled coil</keyword>
<name>K5WPI4_PHACS</name>
<proteinExistence type="predicted"/>
<dbReference type="HOGENOM" id="CLU_1046251_0_0_1"/>